<evidence type="ECO:0000256" key="1">
    <source>
        <dbReference type="SAM" id="MobiDB-lite"/>
    </source>
</evidence>
<sequence>MLVFSFGLSPRWAKTAENQPHRRSAALHRRTAATPPSSNCNHNAVHPSLSLTAPSVRLFLSSFSRRPPAIATAIAVPRSRNATAAPAPPAPSVATPSSRNPQGNRRALRPPLAPPAPSVAIPMPRPPPSARTPQPHRWQPQRRPPSTTCRRRTVAASPLRHLSAGFQPVFRGIFSRF</sequence>
<comment type="caution">
    <text evidence="2">The sequence shown here is derived from an EMBL/GenBank/DDBJ whole genome shotgun (WGS) entry which is preliminary data.</text>
</comment>
<proteinExistence type="predicted"/>
<dbReference type="EMBL" id="JACGWJ010000019">
    <property type="protein sequence ID" value="KAL0345872.1"/>
    <property type="molecule type" value="Genomic_DNA"/>
</dbReference>
<gene>
    <name evidence="2" type="ORF">Sradi_4418500</name>
</gene>
<reference evidence="2" key="2">
    <citation type="journal article" date="2024" name="Plant">
        <title>Genomic evolution and insights into agronomic trait innovations of Sesamum species.</title>
        <authorList>
            <person name="Miao H."/>
            <person name="Wang L."/>
            <person name="Qu L."/>
            <person name="Liu H."/>
            <person name="Sun Y."/>
            <person name="Le M."/>
            <person name="Wang Q."/>
            <person name="Wei S."/>
            <person name="Zheng Y."/>
            <person name="Lin W."/>
            <person name="Duan Y."/>
            <person name="Cao H."/>
            <person name="Xiong S."/>
            <person name="Wang X."/>
            <person name="Wei L."/>
            <person name="Li C."/>
            <person name="Ma Q."/>
            <person name="Ju M."/>
            <person name="Zhao R."/>
            <person name="Li G."/>
            <person name="Mu C."/>
            <person name="Tian Q."/>
            <person name="Mei H."/>
            <person name="Zhang T."/>
            <person name="Gao T."/>
            <person name="Zhang H."/>
        </authorList>
    </citation>
    <scope>NUCLEOTIDE SEQUENCE</scope>
    <source>
        <strain evidence="2">G02</strain>
    </source>
</reference>
<organism evidence="2">
    <name type="scientific">Sesamum radiatum</name>
    <name type="common">Black benniseed</name>
    <dbReference type="NCBI Taxonomy" id="300843"/>
    <lineage>
        <taxon>Eukaryota</taxon>
        <taxon>Viridiplantae</taxon>
        <taxon>Streptophyta</taxon>
        <taxon>Embryophyta</taxon>
        <taxon>Tracheophyta</taxon>
        <taxon>Spermatophyta</taxon>
        <taxon>Magnoliopsida</taxon>
        <taxon>eudicotyledons</taxon>
        <taxon>Gunneridae</taxon>
        <taxon>Pentapetalae</taxon>
        <taxon>asterids</taxon>
        <taxon>lamiids</taxon>
        <taxon>Lamiales</taxon>
        <taxon>Pedaliaceae</taxon>
        <taxon>Sesamum</taxon>
    </lineage>
</organism>
<name>A0AAW2NPQ3_SESRA</name>
<reference evidence="2" key="1">
    <citation type="submission" date="2020-06" db="EMBL/GenBank/DDBJ databases">
        <authorList>
            <person name="Li T."/>
            <person name="Hu X."/>
            <person name="Zhang T."/>
            <person name="Song X."/>
            <person name="Zhang H."/>
            <person name="Dai N."/>
            <person name="Sheng W."/>
            <person name="Hou X."/>
            <person name="Wei L."/>
        </authorList>
    </citation>
    <scope>NUCLEOTIDE SEQUENCE</scope>
    <source>
        <strain evidence="2">G02</strain>
        <tissue evidence="2">Leaf</tissue>
    </source>
</reference>
<evidence type="ECO:0000313" key="2">
    <source>
        <dbReference type="EMBL" id="KAL0345872.1"/>
    </source>
</evidence>
<dbReference type="AlphaFoldDB" id="A0AAW2NPQ3"/>
<feature type="region of interest" description="Disordered" evidence="1">
    <location>
        <begin position="79"/>
        <end position="150"/>
    </location>
</feature>
<protein>
    <submittedName>
        <fullName evidence="2">Uncharacterized protein</fullName>
    </submittedName>
</protein>
<accession>A0AAW2NPQ3</accession>
<feature type="compositionally biased region" description="Pro residues" evidence="1">
    <location>
        <begin position="111"/>
        <end position="130"/>
    </location>
</feature>